<proteinExistence type="predicted"/>
<evidence type="ECO:0000259" key="3">
    <source>
        <dbReference type="PROSITE" id="PS50222"/>
    </source>
</evidence>
<feature type="region of interest" description="Disordered" evidence="2">
    <location>
        <begin position="827"/>
        <end position="903"/>
    </location>
</feature>
<protein>
    <recommendedName>
        <fullName evidence="3">EF-hand domain-containing protein</fullName>
    </recommendedName>
</protein>
<dbReference type="PROSITE" id="PS50222">
    <property type="entry name" value="EF_HAND_2"/>
    <property type="match status" value="2"/>
</dbReference>
<dbReference type="SMART" id="SM00054">
    <property type="entry name" value="EFh"/>
    <property type="match status" value="2"/>
</dbReference>
<feature type="compositionally biased region" description="Low complexity" evidence="2">
    <location>
        <begin position="64"/>
        <end position="73"/>
    </location>
</feature>
<reference evidence="4" key="1">
    <citation type="submission" date="2021-11" db="EMBL/GenBank/DDBJ databases">
        <authorList>
            <consortium name="Genoscope - CEA"/>
            <person name="William W."/>
        </authorList>
    </citation>
    <scope>NUCLEOTIDE SEQUENCE</scope>
</reference>
<dbReference type="AlphaFoldDB" id="A0A8J2WJG5"/>
<evidence type="ECO:0000313" key="4">
    <source>
        <dbReference type="EMBL" id="CAH0371040.1"/>
    </source>
</evidence>
<feature type="compositionally biased region" description="Basic and acidic residues" evidence="2">
    <location>
        <begin position="155"/>
        <end position="164"/>
    </location>
</feature>
<feature type="region of interest" description="Disordered" evidence="2">
    <location>
        <begin position="30"/>
        <end position="189"/>
    </location>
</feature>
<evidence type="ECO:0000256" key="1">
    <source>
        <dbReference type="ARBA" id="ARBA00022837"/>
    </source>
</evidence>
<name>A0A8J2WJG5_9STRA</name>
<evidence type="ECO:0000256" key="2">
    <source>
        <dbReference type="SAM" id="MobiDB-lite"/>
    </source>
</evidence>
<dbReference type="GO" id="GO:0005509">
    <property type="term" value="F:calcium ion binding"/>
    <property type="evidence" value="ECO:0007669"/>
    <property type="project" value="InterPro"/>
</dbReference>
<comment type="caution">
    <text evidence="4">The sequence shown here is derived from an EMBL/GenBank/DDBJ whole genome shotgun (WGS) entry which is preliminary data.</text>
</comment>
<keyword evidence="1" id="KW-0106">Calcium</keyword>
<gene>
    <name evidence="4" type="ORF">PECAL_3P09590</name>
</gene>
<dbReference type="EMBL" id="CAKKNE010000003">
    <property type="protein sequence ID" value="CAH0371040.1"/>
    <property type="molecule type" value="Genomic_DNA"/>
</dbReference>
<feature type="region of interest" description="Disordered" evidence="2">
    <location>
        <begin position="610"/>
        <end position="629"/>
    </location>
</feature>
<feature type="compositionally biased region" description="Basic residues" evidence="2">
    <location>
        <begin position="892"/>
        <end position="903"/>
    </location>
</feature>
<dbReference type="Gene3D" id="1.10.238.10">
    <property type="entry name" value="EF-hand"/>
    <property type="match status" value="1"/>
</dbReference>
<keyword evidence="5" id="KW-1185">Reference proteome</keyword>
<dbReference type="InterPro" id="IPR011992">
    <property type="entry name" value="EF-hand-dom_pair"/>
</dbReference>
<accession>A0A8J2WJG5</accession>
<feature type="region of interest" description="Disordered" evidence="2">
    <location>
        <begin position="651"/>
        <end position="678"/>
    </location>
</feature>
<sequence>MDSDDDLPPLESDVANVHYSRRSLLALNSPEEPAAAKRPEQPSALAVAAAKRSLDAPKNGASGGSEATTGGASPKKEAALWQAADLTCRTTTKGVRRRKPRPRPPATLIKKERHACGYASAPDEPSNGAERRRRSLEYQTPPATPIQYDSDEEFFSPKKFREPEEFLQSPLSDDDGDRPRPRSSYVRSSSTALEYVLAPKPALSEATQKQRAAVMAEKRRQHLSRWPTRRQPELVDTVTELREHFSGASRLDALRTRLTEEMKLRNMGIGDMFALVDDDKSLSLDANELHDMARRLNTNCRLQDAEQLVYERGERGEITIEAFVEWFHEAEDPLVKARNERKRRCKTPSADLSKRRGYGVYGMGRAQAKHERAFDSYASQSINVDFNSATDGQLLEVDACLLDVDVRRIVEQFWRLADQDKTGTLEYEEYIELSLNLQKALCVRNAEAEDLRGTPDGFDEKQAREIAERDWDQDRRVDDAARKHRAMGVVDLRRFELSLLQLADAWADTRTSIEVKKAARDAREAGRRVGPVCRNVAVATTLWNLLEAVSVVDDDDVRVWRWRFYREPLLKKKKAKPVAAPQKKSVVPAPVKKKTITRAPLWLASHKKKKKVVESPIKSPPPPREWSPIAGLYTPPESPAKVVKETVVVLAKQPPPRRPKTPPPKQPTPPPTPPDPHVKELELMASLRPKTYTERAEGDLCVYREAAQASPLKTQQLPRLRPMPTPHHSEGEVGAQLDRMYDAVVSPSKARADLGEANMLAVADAQKTYEAPAPAPVAPKTPVVAEAPARPRGRASKGMVFHRNIHAKGLTVSYDEDASFLALMRGAAAASPAPRRRKPPRKRRSRDRTPLVDPGLDAILRETAASPQKKPPRGSFDSNDSLASFVSSAAPRARRSARLRTVV</sequence>
<feature type="domain" description="EF-hand" evidence="3">
    <location>
        <begin position="405"/>
        <end position="440"/>
    </location>
</feature>
<dbReference type="InterPro" id="IPR018247">
    <property type="entry name" value="EF_Hand_1_Ca_BS"/>
</dbReference>
<feature type="compositionally biased region" description="Pro residues" evidence="2">
    <location>
        <begin position="661"/>
        <end position="675"/>
    </location>
</feature>
<dbReference type="InterPro" id="IPR002048">
    <property type="entry name" value="EF_hand_dom"/>
</dbReference>
<evidence type="ECO:0000313" key="5">
    <source>
        <dbReference type="Proteomes" id="UP000789595"/>
    </source>
</evidence>
<organism evidence="4 5">
    <name type="scientific">Pelagomonas calceolata</name>
    <dbReference type="NCBI Taxonomy" id="35677"/>
    <lineage>
        <taxon>Eukaryota</taxon>
        <taxon>Sar</taxon>
        <taxon>Stramenopiles</taxon>
        <taxon>Ochrophyta</taxon>
        <taxon>Pelagophyceae</taxon>
        <taxon>Pelagomonadales</taxon>
        <taxon>Pelagomonadaceae</taxon>
        <taxon>Pelagomonas</taxon>
    </lineage>
</organism>
<feature type="compositionally biased region" description="Basic residues" evidence="2">
    <location>
        <begin position="834"/>
        <end position="846"/>
    </location>
</feature>
<dbReference type="Proteomes" id="UP000789595">
    <property type="component" value="Unassembled WGS sequence"/>
</dbReference>
<feature type="domain" description="EF-hand" evidence="3">
    <location>
        <begin position="264"/>
        <end position="299"/>
    </location>
</feature>
<dbReference type="SUPFAM" id="SSF47473">
    <property type="entry name" value="EF-hand"/>
    <property type="match status" value="1"/>
</dbReference>
<dbReference type="OrthoDB" id="10680829at2759"/>
<dbReference type="PROSITE" id="PS00018">
    <property type="entry name" value="EF_HAND_1"/>
    <property type="match status" value="1"/>
</dbReference>